<dbReference type="Gene3D" id="2.130.10.10">
    <property type="entry name" value="YVTN repeat-like/Quinoprotein amine dehydrogenase"/>
    <property type="match status" value="1"/>
</dbReference>
<dbReference type="STRING" id="133381.A0A2T9Z942"/>
<evidence type="ECO:0000256" key="1">
    <source>
        <dbReference type="ARBA" id="ARBA00009482"/>
    </source>
</evidence>
<dbReference type="InterPro" id="IPR015048">
    <property type="entry name" value="DUF1899"/>
</dbReference>
<dbReference type="Pfam" id="PF16300">
    <property type="entry name" value="WD40_4"/>
    <property type="match status" value="1"/>
</dbReference>
<dbReference type="InterPro" id="IPR020472">
    <property type="entry name" value="WD40_PAC1"/>
</dbReference>
<dbReference type="PANTHER" id="PTHR10856">
    <property type="entry name" value="CORONIN"/>
    <property type="match status" value="1"/>
</dbReference>
<dbReference type="PROSITE" id="PS50294">
    <property type="entry name" value="WD_REPEATS_REGION"/>
    <property type="match status" value="2"/>
</dbReference>
<dbReference type="SMART" id="SM01167">
    <property type="entry name" value="DUF1900"/>
    <property type="match status" value="1"/>
</dbReference>
<dbReference type="GO" id="GO:0007015">
    <property type="term" value="P:actin filament organization"/>
    <property type="evidence" value="ECO:0007669"/>
    <property type="project" value="TreeGrafter"/>
</dbReference>
<evidence type="ECO:0000256" key="6">
    <source>
        <dbReference type="PROSITE-ProRule" id="PRU00221"/>
    </source>
</evidence>
<evidence type="ECO:0000313" key="10">
    <source>
        <dbReference type="EMBL" id="PVV01118.1"/>
    </source>
</evidence>
<dbReference type="AlphaFoldDB" id="A0A2T9Z942"/>
<dbReference type="GO" id="GO:0005737">
    <property type="term" value="C:cytoplasm"/>
    <property type="evidence" value="ECO:0007669"/>
    <property type="project" value="UniProtKB-ARBA"/>
</dbReference>
<dbReference type="PROSITE" id="PS50082">
    <property type="entry name" value="WD_REPEATS_2"/>
    <property type="match status" value="2"/>
</dbReference>
<reference evidence="10 11" key="1">
    <citation type="journal article" date="2018" name="MBio">
        <title>Comparative Genomics Reveals the Core Gene Toolbox for the Fungus-Insect Symbiosis.</title>
        <authorList>
            <person name="Wang Y."/>
            <person name="Stata M."/>
            <person name="Wang W."/>
            <person name="Stajich J.E."/>
            <person name="White M.M."/>
            <person name="Moncalvo J.M."/>
        </authorList>
    </citation>
    <scope>NUCLEOTIDE SEQUENCE [LARGE SCALE GENOMIC DNA]</scope>
    <source>
        <strain evidence="10 11">SC-DP-2</strain>
    </source>
</reference>
<dbReference type="InterPro" id="IPR019775">
    <property type="entry name" value="WD40_repeat_CS"/>
</dbReference>
<protein>
    <recommendedName>
        <fullName evidence="7">Coronin</fullName>
    </recommendedName>
</protein>
<comment type="caution">
    <text evidence="10">The sequence shown here is derived from an EMBL/GenBank/DDBJ whole genome shotgun (WGS) entry which is preliminary data.</text>
</comment>
<dbReference type="FunFam" id="2.130.10.10:FF:000502">
    <property type="entry name" value="Coronin"/>
    <property type="match status" value="1"/>
</dbReference>
<keyword evidence="4 8" id="KW-0175">Coiled coil</keyword>
<dbReference type="SMART" id="SM00320">
    <property type="entry name" value="WD40"/>
    <property type="match status" value="4"/>
</dbReference>
<feature type="repeat" description="WD" evidence="6">
    <location>
        <begin position="76"/>
        <end position="111"/>
    </location>
</feature>
<evidence type="ECO:0000256" key="4">
    <source>
        <dbReference type="ARBA" id="ARBA00023054"/>
    </source>
</evidence>
<name>A0A2T9Z942_9FUNG</name>
<feature type="coiled-coil region" evidence="8">
    <location>
        <begin position="581"/>
        <end position="686"/>
    </location>
</feature>
<keyword evidence="3 7" id="KW-0677">Repeat</keyword>
<dbReference type="SMART" id="SM01166">
    <property type="entry name" value="DUF1899"/>
    <property type="match status" value="1"/>
</dbReference>
<dbReference type="Pfam" id="PF00400">
    <property type="entry name" value="WD40"/>
    <property type="match status" value="3"/>
</dbReference>
<evidence type="ECO:0000256" key="2">
    <source>
        <dbReference type="ARBA" id="ARBA00022574"/>
    </source>
</evidence>
<keyword evidence="11" id="KW-1185">Reference proteome</keyword>
<keyword evidence="5" id="KW-0009">Actin-binding</keyword>
<organism evidence="10 11">
    <name type="scientific">Smittium megazygosporum</name>
    <dbReference type="NCBI Taxonomy" id="133381"/>
    <lineage>
        <taxon>Eukaryota</taxon>
        <taxon>Fungi</taxon>
        <taxon>Fungi incertae sedis</taxon>
        <taxon>Zoopagomycota</taxon>
        <taxon>Kickxellomycotina</taxon>
        <taxon>Harpellomycetes</taxon>
        <taxon>Harpellales</taxon>
        <taxon>Legeriomycetaceae</taxon>
        <taxon>Smittium</taxon>
    </lineage>
</organism>
<feature type="repeat" description="WD" evidence="6">
    <location>
        <begin position="144"/>
        <end position="186"/>
    </location>
</feature>
<comment type="similarity">
    <text evidence="1 7">Belongs to the WD repeat coronin family.</text>
</comment>
<dbReference type="Proteomes" id="UP000245609">
    <property type="component" value="Unassembled WGS sequence"/>
</dbReference>
<dbReference type="SUPFAM" id="SSF50978">
    <property type="entry name" value="WD40 repeat-like"/>
    <property type="match status" value="1"/>
</dbReference>
<dbReference type="InterPro" id="IPR015943">
    <property type="entry name" value="WD40/YVTN_repeat-like_dom_sf"/>
</dbReference>
<keyword evidence="2 6" id="KW-0853">WD repeat</keyword>
<dbReference type="EMBL" id="MBFS01001353">
    <property type="protein sequence ID" value="PVV01118.1"/>
    <property type="molecule type" value="Genomic_DNA"/>
</dbReference>
<evidence type="ECO:0000256" key="7">
    <source>
        <dbReference type="RuleBase" id="RU280818"/>
    </source>
</evidence>
<evidence type="ECO:0000256" key="3">
    <source>
        <dbReference type="ARBA" id="ARBA00022737"/>
    </source>
</evidence>
<dbReference type="GO" id="GO:0051015">
    <property type="term" value="F:actin filament binding"/>
    <property type="evidence" value="ECO:0007669"/>
    <property type="project" value="TreeGrafter"/>
</dbReference>
<proteinExistence type="inferred from homology"/>
<dbReference type="Pfam" id="PF08953">
    <property type="entry name" value="DUF1899"/>
    <property type="match status" value="1"/>
</dbReference>
<dbReference type="InterPro" id="IPR001680">
    <property type="entry name" value="WD40_rpt"/>
</dbReference>
<sequence length="697" mass="77315">MHSFVRPSKYRYVYGTAYKRNICYEGLRVSESAWDTNIITVSSKSFAVNWNASGGGAFAVIPLSYTGRIPQSYPLFVGHKGPVTDTCFSPFNDSIIASASEDSTIRIWDIDYDYLTQPEIDPKSENEENVLNSPRSFDNPALVLSGHTKKVCHTKFNPAAENVLASSSGDLTIKLWDVQTGAEKSSFSDFSDNILSFDWNYNGSLIASTNRDKLLRIFDPRSESLVSSTQSHQGSKGSRVIWMGDTGKILTTGFTSSSTREIMVWDPANFSKPLIRLDVDTSSGILMPFYDMGSNMVYLAGKGDGNIRYYEFKDGSLYYLSEYKSSDPQRGMGALPKLSLNYKKFELMRLYKITSTNVIEPISFTAPRKGNSFLPDLYPPTPGQYPALSSKEYFDGETSNPTLIDLKSVYDGETPRIVDKAEADKLQSSAKSLSPALKSPTVAQAEPAQATFVVKPERQPLPRKKESNPFLSEKSKKLLNIISGDDKDEGGHENDEYEVKEENISFSEVKISNYVDHSKAVPSNAESATSITEKVEPIVSEQKDGVKVTKKMEALVISEPPKILSKDEIDQHVQTALDGYKKIMDQQISELQSKIEELQTSALSQTSTMSNEIKLKESEISSLKQSLEEQIKEHSTTFNKMTETVASLENSLNKTSSDLEEAKTDLNNQSSRIKELESQLTKTIESASALAAAAEKL</sequence>
<evidence type="ECO:0000313" key="11">
    <source>
        <dbReference type="Proteomes" id="UP000245609"/>
    </source>
</evidence>
<dbReference type="OrthoDB" id="1850764at2759"/>
<evidence type="ECO:0000259" key="9">
    <source>
        <dbReference type="SMART" id="SM01166"/>
    </source>
</evidence>
<evidence type="ECO:0000256" key="5">
    <source>
        <dbReference type="ARBA" id="ARBA00023203"/>
    </source>
</evidence>
<accession>A0A2T9Z942</accession>
<dbReference type="PANTHER" id="PTHR10856:SF0">
    <property type="entry name" value="CORONIN"/>
    <property type="match status" value="1"/>
</dbReference>
<gene>
    <name evidence="10" type="ORF">BB560_004479</name>
</gene>
<dbReference type="PRINTS" id="PR00320">
    <property type="entry name" value="GPROTEINBRPT"/>
</dbReference>
<feature type="domain" description="DUF1899" evidence="9">
    <location>
        <begin position="3"/>
        <end position="67"/>
    </location>
</feature>
<dbReference type="InterPro" id="IPR015505">
    <property type="entry name" value="Coronin"/>
</dbReference>
<evidence type="ECO:0000256" key="8">
    <source>
        <dbReference type="SAM" id="Coils"/>
    </source>
</evidence>
<dbReference type="PROSITE" id="PS00678">
    <property type="entry name" value="WD_REPEATS_1"/>
    <property type="match status" value="2"/>
</dbReference>
<dbReference type="InterPro" id="IPR036322">
    <property type="entry name" value="WD40_repeat_dom_sf"/>
</dbReference>